<accession>A0A9K3JVH3</accession>
<dbReference type="PROSITE" id="PS00107">
    <property type="entry name" value="PROTEIN_KINASE_ATP"/>
    <property type="match status" value="1"/>
</dbReference>
<dbReference type="AlphaFoldDB" id="A0A9K3JVH3"/>
<keyword evidence="11" id="KW-1185">Reference proteome</keyword>
<evidence type="ECO:0000256" key="2">
    <source>
        <dbReference type="ARBA" id="ARBA00022527"/>
    </source>
</evidence>
<dbReference type="Pfam" id="PF00069">
    <property type="entry name" value="Pkinase"/>
    <property type="match status" value="1"/>
</dbReference>
<dbReference type="SUPFAM" id="SSF56112">
    <property type="entry name" value="Protein kinase-like (PK-like)"/>
    <property type="match status" value="1"/>
</dbReference>
<sequence>MYIHLIIQLSSIHLCIHNIVILLCVVRTYIMDKYQKIDEVGRGLYGVVYKALNLHDGETVAIKKLYTRKYSVKDCKNIREINSLINLNNHANIVKLQEIINKQGIVFLVFEYMECSLYDRIINQTKPFSESEFRNMCFQILQGVAHIHRQGYVHRDLKPSNILVSKNAIKIGDFGFTRECSSHPPFTHNVTTPAYRALEVFLESLVYDIAVDIWAVGVIMAELFTLKPLFQGCSGADVMYKMCKVLGTPTETTWPGEIDLARKMKYQFPDGLFGYQFSTLLPNASADAVNLIASLLSWDPSMRPTAIDALQHPFFDRCYHIPRSVCHEPPIVTLSLIKVPILFRMAMERELLKKEACLRSCIVDEEKGSKEELVHMLPEYLFDYEMEKESKCRFTELAPTVVMERTHGLQSSAESTLNLITVLYKWLMYQCLCANEEISENLNLICKLCFFYTSII</sequence>
<organism evidence="10 11">
    <name type="scientific">Helianthus annuus</name>
    <name type="common">Common sunflower</name>
    <dbReference type="NCBI Taxonomy" id="4232"/>
    <lineage>
        <taxon>Eukaryota</taxon>
        <taxon>Viridiplantae</taxon>
        <taxon>Streptophyta</taxon>
        <taxon>Embryophyta</taxon>
        <taxon>Tracheophyta</taxon>
        <taxon>Spermatophyta</taxon>
        <taxon>Magnoliopsida</taxon>
        <taxon>eudicotyledons</taxon>
        <taxon>Gunneridae</taxon>
        <taxon>Pentapetalae</taxon>
        <taxon>asterids</taxon>
        <taxon>campanulids</taxon>
        <taxon>Asterales</taxon>
        <taxon>Asteraceae</taxon>
        <taxon>Asteroideae</taxon>
        <taxon>Heliantheae alliance</taxon>
        <taxon>Heliantheae</taxon>
        <taxon>Helianthus</taxon>
    </lineage>
</organism>
<dbReference type="Gene3D" id="3.30.200.20">
    <property type="entry name" value="Phosphorylase Kinase, domain 1"/>
    <property type="match status" value="1"/>
</dbReference>
<comment type="caution">
    <text evidence="10">The sequence shown here is derived from an EMBL/GenBank/DDBJ whole genome shotgun (WGS) entry which is preliminary data.</text>
</comment>
<evidence type="ECO:0000256" key="3">
    <source>
        <dbReference type="ARBA" id="ARBA00022679"/>
    </source>
</evidence>
<keyword evidence="3 10" id="KW-0808">Transferase</keyword>
<feature type="domain" description="Protein kinase" evidence="9">
    <location>
        <begin position="34"/>
        <end position="315"/>
    </location>
</feature>
<reference evidence="10" key="2">
    <citation type="submission" date="2020-06" db="EMBL/GenBank/DDBJ databases">
        <title>Helianthus annuus Genome sequencing and assembly Release 2.</title>
        <authorList>
            <person name="Gouzy J."/>
            <person name="Langlade N."/>
            <person name="Munos S."/>
        </authorList>
    </citation>
    <scope>NUCLEOTIDE SEQUENCE</scope>
    <source>
        <tissue evidence="10">Leaves</tissue>
    </source>
</reference>
<dbReference type="InterPro" id="IPR008271">
    <property type="entry name" value="Ser/Thr_kinase_AS"/>
</dbReference>
<reference evidence="10" key="1">
    <citation type="journal article" date="2017" name="Nature">
        <title>The sunflower genome provides insights into oil metabolism, flowering and Asterid evolution.</title>
        <authorList>
            <person name="Badouin H."/>
            <person name="Gouzy J."/>
            <person name="Grassa C.J."/>
            <person name="Murat F."/>
            <person name="Staton S.E."/>
            <person name="Cottret L."/>
            <person name="Lelandais-Briere C."/>
            <person name="Owens G.L."/>
            <person name="Carrere S."/>
            <person name="Mayjonade B."/>
            <person name="Legrand L."/>
            <person name="Gill N."/>
            <person name="Kane N.C."/>
            <person name="Bowers J.E."/>
            <person name="Hubner S."/>
            <person name="Bellec A."/>
            <person name="Berard A."/>
            <person name="Berges H."/>
            <person name="Blanchet N."/>
            <person name="Boniface M.C."/>
            <person name="Brunel D."/>
            <person name="Catrice O."/>
            <person name="Chaidir N."/>
            <person name="Claudel C."/>
            <person name="Donnadieu C."/>
            <person name="Faraut T."/>
            <person name="Fievet G."/>
            <person name="Helmstetter N."/>
            <person name="King M."/>
            <person name="Knapp S.J."/>
            <person name="Lai Z."/>
            <person name="Le Paslier M.C."/>
            <person name="Lippi Y."/>
            <person name="Lorenzon L."/>
            <person name="Mandel J.R."/>
            <person name="Marage G."/>
            <person name="Marchand G."/>
            <person name="Marquand E."/>
            <person name="Bret-Mestries E."/>
            <person name="Morien E."/>
            <person name="Nambeesan S."/>
            <person name="Nguyen T."/>
            <person name="Pegot-Espagnet P."/>
            <person name="Pouilly N."/>
            <person name="Raftis F."/>
            <person name="Sallet E."/>
            <person name="Schiex T."/>
            <person name="Thomas J."/>
            <person name="Vandecasteele C."/>
            <person name="Vares D."/>
            <person name="Vear F."/>
            <person name="Vautrin S."/>
            <person name="Crespi M."/>
            <person name="Mangin B."/>
            <person name="Burke J.M."/>
            <person name="Salse J."/>
            <person name="Munos S."/>
            <person name="Vincourt P."/>
            <person name="Rieseberg L.H."/>
            <person name="Langlade N.B."/>
        </authorList>
    </citation>
    <scope>NUCLEOTIDE SEQUENCE</scope>
    <source>
        <tissue evidence="10">Leaves</tissue>
    </source>
</reference>
<dbReference type="GO" id="GO:0004674">
    <property type="term" value="F:protein serine/threonine kinase activity"/>
    <property type="evidence" value="ECO:0000318"/>
    <property type="project" value="GO_Central"/>
</dbReference>
<dbReference type="Gramene" id="mRNA:HanXRQr2_Chr01g0013851">
    <property type="protein sequence ID" value="mRNA:HanXRQr2_Chr01g0013851"/>
    <property type="gene ID" value="HanXRQr2_Chr01g0013851"/>
</dbReference>
<dbReference type="GO" id="GO:0005524">
    <property type="term" value="F:ATP binding"/>
    <property type="evidence" value="ECO:0007669"/>
    <property type="project" value="UniProtKB-UniRule"/>
</dbReference>
<dbReference type="PROSITE" id="PS50011">
    <property type="entry name" value="PROTEIN_KINASE_DOM"/>
    <property type="match status" value="1"/>
</dbReference>
<keyword evidence="4 7" id="KW-0547">Nucleotide-binding</keyword>
<name>A0A9K3JVH3_HELAN</name>
<evidence type="ECO:0000256" key="6">
    <source>
        <dbReference type="ARBA" id="ARBA00022840"/>
    </source>
</evidence>
<dbReference type="Gene3D" id="1.10.510.10">
    <property type="entry name" value="Transferase(Phosphotransferase) domain 1"/>
    <property type="match status" value="1"/>
</dbReference>
<dbReference type="EMBL" id="MNCJ02000316">
    <property type="protein sequence ID" value="KAF5821425.1"/>
    <property type="molecule type" value="Genomic_DNA"/>
</dbReference>
<proteinExistence type="inferred from homology"/>
<gene>
    <name evidence="10" type="ORF">HanXRQr2_Chr01g0013851</name>
</gene>
<dbReference type="Proteomes" id="UP000215914">
    <property type="component" value="Unassembled WGS sequence"/>
</dbReference>
<evidence type="ECO:0000259" key="9">
    <source>
        <dbReference type="PROSITE" id="PS50011"/>
    </source>
</evidence>
<keyword evidence="5" id="KW-0418">Kinase</keyword>
<dbReference type="PROSITE" id="PS00108">
    <property type="entry name" value="PROTEIN_KINASE_ST"/>
    <property type="match status" value="1"/>
</dbReference>
<evidence type="ECO:0000256" key="4">
    <source>
        <dbReference type="ARBA" id="ARBA00022741"/>
    </source>
</evidence>
<evidence type="ECO:0000256" key="5">
    <source>
        <dbReference type="ARBA" id="ARBA00022777"/>
    </source>
</evidence>
<dbReference type="GO" id="GO:0005737">
    <property type="term" value="C:cytoplasm"/>
    <property type="evidence" value="ECO:0000318"/>
    <property type="project" value="GO_Central"/>
</dbReference>
<feature type="binding site" evidence="7">
    <location>
        <position position="64"/>
    </location>
    <ligand>
        <name>ATP</name>
        <dbReference type="ChEBI" id="CHEBI:30616"/>
    </ligand>
</feature>
<keyword evidence="2 8" id="KW-0723">Serine/threonine-protein kinase</keyword>
<evidence type="ECO:0000256" key="7">
    <source>
        <dbReference type="PROSITE-ProRule" id="PRU10141"/>
    </source>
</evidence>
<keyword evidence="6 7" id="KW-0067">ATP-binding</keyword>
<dbReference type="InterPro" id="IPR011009">
    <property type="entry name" value="Kinase-like_dom_sf"/>
</dbReference>
<dbReference type="SMART" id="SM00220">
    <property type="entry name" value="S_TKc"/>
    <property type="match status" value="1"/>
</dbReference>
<evidence type="ECO:0000313" key="10">
    <source>
        <dbReference type="EMBL" id="KAF5821425.1"/>
    </source>
</evidence>
<dbReference type="PANTHER" id="PTHR24055">
    <property type="entry name" value="MITOGEN-ACTIVATED PROTEIN KINASE"/>
    <property type="match status" value="1"/>
</dbReference>
<evidence type="ECO:0000256" key="8">
    <source>
        <dbReference type="RuleBase" id="RU000304"/>
    </source>
</evidence>
<evidence type="ECO:0000256" key="1">
    <source>
        <dbReference type="ARBA" id="ARBA00008832"/>
    </source>
</evidence>
<dbReference type="InterPro" id="IPR000719">
    <property type="entry name" value="Prot_kinase_dom"/>
</dbReference>
<dbReference type="FunFam" id="1.10.510.10:FF:000624">
    <property type="entry name" value="Mitogen-activated protein kinase"/>
    <property type="match status" value="1"/>
</dbReference>
<evidence type="ECO:0000313" key="11">
    <source>
        <dbReference type="Proteomes" id="UP000215914"/>
    </source>
</evidence>
<protein>
    <recommendedName>
        <fullName evidence="9">Protein kinase domain-containing protein</fullName>
    </recommendedName>
</protein>
<dbReference type="InterPro" id="IPR050117">
    <property type="entry name" value="MAPK"/>
</dbReference>
<dbReference type="InterPro" id="IPR017441">
    <property type="entry name" value="Protein_kinase_ATP_BS"/>
</dbReference>
<dbReference type="GO" id="GO:0035556">
    <property type="term" value="P:intracellular signal transduction"/>
    <property type="evidence" value="ECO:0000318"/>
    <property type="project" value="GO_Central"/>
</dbReference>
<dbReference type="GO" id="GO:0005634">
    <property type="term" value="C:nucleus"/>
    <property type="evidence" value="ECO:0000318"/>
    <property type="project" value="GO_Central"/>
</dbReference>
<comment type="similarity">
    <text evidence="1">Belongs to the protein kinase superfamily. CMGC Ser/Thr protein kinase family. MAP kinase subfamily.</text>
</comment>